<reference evidence="2" key="1">
    <citation type="submission" date="2019-09" db="EMBL/GenBank/DDBJ databases">
        <authorList>
            <person name="Hjerde E."/>
        </authorList>
    </citation>
    <scope>NUCLEOTIDE SEQUENCE</scope>
    <source>
        <strain evidence="2">06/09/160</strain>
    </source>
</reference>
<dbReference type="Pfam" id="PF01844">
    <property type="entry name" value="HNH"/>
    <property type="match status" value="1"/>
</dbReference>
<dbReference type="AlphaFoldDB" id="A0A5Q4ZNQ2"/>
<organism evidence="2">
    <name type="scientific">Aliivibrio wodanis</name>
    <dbReference type="NCBI Taxonomy" id="80852"/>
    <lineage>
        <taxon>Bacteria</taxon>
        <taxon>Pseudomonadati</taxon>
        <taxon>Pseudomonadota</taxon>
        <taxon>Gammaproteobacteria</taxon>
        <taxon>Vibrionales</taxon>
        <taxon>Vibrionaceae</taxon>
        <taxon>Aliivibrio</taxon>
    </lineage>
</organism>
<dbReference type="GO" id="GO:0003676">
    <property type="term" value="F:nucleic acid binding"/>
    <property type="evidence" value="ECO:0007669"/>
    <property type="project" value="InterPro"/>
</dbReference>
<feature type="domain" description="HNH" evidence="1">
    <location>
        <begin position="33"/>
        <end position="81"/>
    </location>
</feature>
<gene>
    <name evidence="2" type="ORF">AW0309160_01237</name>
</gene>
<sequence>MRPIRKGVSPVAGDFNKYEDAKPELVSRLGLYCSYCERKIATLLAVEHIEPKDGAYGQPHLEKQWSNFLLACTNCNSCKGSKKVDFKRLLFPDRDNTFYAYSYDFDGTVHYSAQLLPRQKVMARNTLRLVGLEKPVQVFTDSNNQQVALDRSAQRMEAFGVAQVALSLLQNEPNSVSTKDAIAMMAKQAGFFSIWMKVFNAYPDMKVRFIQTFEGTAESGCFDMTTGNSIVPALNSDRLTQGGKV</sequence>
<evidence type="ECO:0000313" key="2">
    <source>
        <dbReference type="EMBL" id="VVV03854.1"/>
    </source>
</evidence>
<dbReference type="GO" id="GO:0008270">
    <property type="term" value="F:zinc ion binding"/>
    <property type="evidence" value="ECO:0007669"/>
    <property type="project" value="InterPro"/>
</dbReference>
<proteinExistence type="predicted"/>
<name>A0A5Q4ZNQ2_9GAMM</name>
<dbReference type="GO" id="GO:0004519">
    <property type="term" value="F:endonuclease activity"/>
    <property type="evidence" value="ECO:0007669"/>
    <property type="project" value="InterPro"/>
</dbReference>
<dbReference type="InterPro" id="IPR002711">
    <property type="entry name" value="HNH"/>
</dbReference>
<protein>
    <recommendedName>
        <fullName evidence="1">HNH domain-containing protein</fullName>
    </recommendedName>
</protein>
<dbReference type="EMBL" id="LR721750">
    <property type="protein sequence ID" value="VVV03854.1"/>
    <property type="molecule type" value="Genomic_DNA"/>
</dbReference>
<accession>A0A5Q4ZNQ2</accession>
<dbReference type="Gene3D" id="1.10.30.50">
    <property type="match status" value="1"/>
</dbReference>
<evidence type="ECO:0000259" key="1">
    <source>
        <dbReference type="Pfam" id="PF01844"/>
    </source>
</evidence>